<keyword evidence="5" id="KW-0272">Extracellular matrix</keyword>
<dbReference type="Proteomes" id="UP000005207">
    <property type="component" value="Linkage group LG7"/>
</dbReference>
<evidence type="ECO:0000256" key="14">
    <source>
        <dbReference type="ARBA" id="ARBA00022837"/>
    </source>
</evidence>
<feature type="binding site" evidence="21">
    <location>
        <position position="222"/>
    </location>
    <ligand>
        <name>Ca(2+)</name>
        <dbReference type="ChEBI" id="CHEBI:29108"/>
        <label>2</label>
    </ligand>
</feature>
<dbReference type="GO" id="GO:0008270">
    <property type="term" value="F:zinc ion binding"/>
    <property type="evidence" value="ECO:0007669"/>
    <property type="project" value="InterPro"/>
</dbReference>
<dbReference type="InterPro" id="IPR036375">
    <property type="entry name" value="Hemopexin-like_dom_sf"/>
</dbReference>
<evidence type="ECO:0000256" key="10">
    <source>
        <dbReference type="ARBA" id="ARBA00022729"/>
    </source>
</evidence>
<keyword evidence="15 25" id="KW-1133">Transmembrane helix</keyword>
<dbReference type="PRINTS" id="PR00138">
    <property type="entry name" value="MATRIXIN"/>
</dbReference>
<feature type="binding site" evidence="21">
    <location>
        <position position="251"/>
    </location>
    <ligand>
        <name>Zn(2+)</name>
        <dbReference type="ChEBI" id="CHEBI:29105"/>
        <label>2</label>
        <note>catalytic</note>
    </ligand>
</feature>
<feature type="binding site" evidence="21">
    <location>
        <position position="228"/>
    </location>
    <ligand>
        <name>Ca(2+)</name>
        <dbReference type="ChEBI" id="CHEBI:29108"/>
        <label>3</label>
    </ligand>
</feature>
<dbReference type="InParanoid" id="I3JVK6"/>
<evidence type="ECO:0000256" key="6">
    <source>
        <dbReference type="ARBA" id="ARBA00022670"/>
    </source>
</evidence>
<dbReference type="InterPro" id="IPR033739">
    <property type="entry name" value="M10A_MMP"/>
</dbReference>
<feature type="binding site" evidence="21">
    <location>
        <position position="188"/>
    </location>
    <ligand>
        <name>Ca(2+)</name>
        <dbReference type="ChEBI" id="CHEBI:29108"/>
        <label>2</label>
    </ligand>
</feature>
<dbReference type="SMART" id="SM00120">
    <property type="entry name" value="HX"/>
    <property type="match status" value="4"/>
</dbReference>
<dbReference type="InterPro" id="IPR018487">
    <property type="entry name" value="Hemopexin-like_repeat"/>
</dbReference>
<dbReference type="InterPro" id="IPR002477">
    <property type="entry name" value="Peptidoglycan-bd-like"/>
</dbReference>
<dbReference type="SUPFAM" id="SSF55486">
    <property type="entry name" value="Metalloproteases ('zincins'), catalytic domain"/>
    <property type="match status" value="1"/>
</dbReference>
<dbReference type="GO" id="GO:0016020">
    <property type="term" value="C:membrane"/>
    <property type="evidence" value="ECO:0007669"/>
    <property type="project" value="UniProtKB-SubCell"/>
</dbReference>
<dbReference type="GeneTree" id="ENSGT00940000156939"/>
<dbReference type="GO" id="GO:0006508">
    <property type="term" value="P:proteolysis"/>
    <property type="evidence" value="ECO:0007669"/>
    <property type="project" value="UniProtKB-KW"/>
</dbReference>
<dbReference type="SUPFAM" id="SSF50923">
    <property type="entry name" value="Hemopexin-like domain"/>
    <property type="match status" value="1"/>
</dbReference>
<evidence type="ECO:0000259" key="26">
    <source>
        <dbReference type="SMART" id="SM00235"/>
    </source>
</evidence>
<evidence type="ECO:0000256" key="15">
    <source>
        <dbReference type="ARBA" id="ARBA00022989"/>
    </source>
</evidence>
<feature type="repeat" description="Hemopexin" evidence="23">
    <location>
        <begin position="374"/>
        <end position="419"/>
    </location>
</feature>
<feature type="binding site" evidence="21">
    <location>
        <position position="333"/>
    </location>
    <ligand>
        <name>Ca(2+)</name>
        <dbReference type="ChEBI" id="CHEBI:29108"/>
        <label>4</label>
    </ligand>
</feature>
<evidence type="ECO:0000256" key="13">
    <source>
        <dbReference type="ARBA" id="ARBA00022833"/>
    </source>
</evidence>
<feature type="binding site" evidence="21">
    <location>
        <position position="224"/>
    </location>
    <ligand>
        <name>Ca(2+)</name>
        <dbReference type="ChEBI" id="CHEBI:29108"/>
        <label>2</label>
    </ligand>
</feature>
<dbReference type="SMART" id="SM00235">
    <property type="entry name" value="ZnMc"/>
    <property type="match status" value="1"/>
</dbReference>
<dbReference type="InterPro" id="IPR001818">
    <property type="entry name" value="Pept_M10_metallopeptidase"/>
</dbReference>
<keyword evidence="17 25" id="KW-0472">Membrane</keyword>
<name>I3JVK6_ORENI</name>
<keyword evidence="19" id="KW-1015">Disulfide bond</keyword>
<feature type="binding site" evidence="21">
    <location>
        <position position="261"/>
    </location>
    <ligand>
        <name>Zn(2+)</name>
        <dbReference type="ChEBI" id="CHEBI:29105"/>
        <label>2</label>
        <note>catalytic</note>
    </ligand>
</feature>
<keyword evidence="8 25" id="KW-0812">Transmembrane</keyword>
<dbReference type="Gene3D" id="2.110.10.10">
    <property type="entry name" value="Hemopexin-like domain"/>
    <property type="match status" value="1"/>
</dbReference>
<dbReference type="InterPro" id="IPR021190">
    <property type="entry name" value="Pept_M10A"/>
</dbReference>
<feature type="active site" evidence="20">
    <location>
        <position position="252"/>
    </location>
</feature>
<dbReference type="FunFam" id="3.40.390.10:FF:000007">
    <property type="entry name" value="Collagenase 3"/>
    <property type="match status" value="1"/>
</dbReference>
<feature type="binding site" evidence="21">
    <location>
        <position position="205"/>
    </location>
    <ligand>
        <name>Ca(2+)</name>
        <dbReference type="ChEBI" id="CHEBI:29108"/>
        <label>3</label>
    </ligand>
</feature>
<evidence type="ECO:0000256" key="4">
    <source>
        <dbReference type="ARBA" id="ARBA00022525"/>
    </source>
</evidence>
<feature type="region of interest" description="Disordered" evidence="24">
    <location>
        <begin position="298"/>
        <end position="326"/>
    </location>
</feature>
<feature type="binding site" evidence="21">
    <location>
        <position position="213"/>
    </location>
    <ligand>
        <name>Zn(2+)</name>
        <dbReference type="ChEBI" id="CHEBI:29105"/>
        <label>1</label>
    </ligand>
</feature>
<sequence length="640" mass="73213">MHKSTALPTAGAVILMYTPCIPDAQAQRPAILSKSDDFFYFSSMQAWLRKFGYLSQASRQMSTMQSAQIMSKAISDMQRLYGLEVTGKVDSATLAAMRRPRCGLPDRKPEDLVDRSRKKRYVLTGQRWDKDHITYSIMDQNMPRSLGEERTYDAIRKAFGVWRRVTPLTFEELPPGNGVNGSQTKLADILLLFASGFHGDMSLFDGEGGSLAHAYYPGPGIGGDTHFDSDEPWTLDNENPKGIDLFLVAVHELGHALGLEHSDNPRATMAPFYQWVHTQNFTLHEDDIRGIQYIYEPVTPRKDIPPPPRTPAPPRPPKLPDNQPPDICDGDFDTVTMLRGEMFVFKGRWFWRVRRNRVLDNYPMPISVFWNGLPTDIDAAYERHDGKFVFFKGDRFWVFREADVMPGYPQPLYHYGKGVPPHGIDTAIWWEPNGYTYFFSGDRYWRYNEETRTTDRDFPKPISRWGRIPPSPKGAFLSDDGAYTYFYKSTNYWRFDNHRSEADKGYPRSILKDFMGCVGVPDPKPDADAEPGQEDKPVKPSDRGKDEHKEPDRGRDRDTNSEQEETANPDSTEEEEDKDVNVVVTVADNESKVMTLIMVVVPLVLILCILVLIYAILRTLQNKETPRALVHCKRSLQDWV</sequence>
<evidence type="ECO:0000256" key="25">
    <source>
        <dbReference type="SAM" id="Phobius"/>
    </source>
</evidence>
<evidence type="ECO:0000256" key="2">
    <source>
        <dbReference type="ARBA" id="ARBA00004498"/>
    </source>
</evidence>
<dbReference type="Pfam" id="PF01471">
    <property type="entry name" value="PG_binding_1"/>
    <property type="match status" value="1"/>
</dbReference>
<evidence type="ECO:0000256" key="16">
    <source>
        <dbReference type="ARBA" id="ARBA00023049"/>
    </source>
</evidence>
<dbReference type="PROSITE" id="PS00024">
    <property type="entry name" value="HEMOPEXIN"/>
    <property type="match status" value="1"/>
</dbReference>
<feature type="binding site" description="in inhibited form" evidence="21">
    <location>
        <position position="102"/>
    </location>
    <ligand>
        <name>Zn(2+)</name>
        <dbReference type="ChEBI" id="CHEBI:29105"/>
        <label>2</label>
        <note>catalytic</note>
    </ligand>
</feature>
<dbReference type="SUPFAM" id="SSF47090">
    <property type="entry name" value="PGBD-like"/>
    <property type="match status" value="1"/>
</dbReference>
<keyword evidence="28" id="KW-1185">Reference proteome</keyword>
<dbReference type="FunFam" id="2.110.10.10:FF:000001">
    <property type="entry name" value="Matrix metallopeptidase 24"/>
    <property type="match status" value="1"/>
</dbReference>
<dbReference type="GO" id="GO:0004222">
    <property type="term" value="F:metalloendopeptidase activity"/>
    <property type="evidence" value="ECO:0007669"/>
    <property type="project" value="InterPro"/>
</dbReference>
<keyword evidence="16" id="KW-0482">Metalloprotease</keyword>
<keyword evidence="11" id="KW-0677">Repeat</keyword>
<dbReference type="OMA" id="APFYQWS"/>
<dbReference type="STRING" id="8128.ENSONIP00000012901"/>
<dbReference type="PANTHER" id="PTHR10201">
    <property type="entry name" value="MATRIX METALLOPROTEINASE"/>
    <property type="match status" value="1"/>
</dbReference>
<comment type="similarity">
    <text evidence="3">Belongs to the peptidase M10A family.</text>
</comment>
<feature type="binding site" evidence="21">
    <location>
        <position position="198"/>
    </location>
    <ligand>
        <name>Zn(2+)</name>
        <dbReference type="ChEBI" id="CHEBI:29105"/>
        <label>1</label>
    </ligand>
</feature>
<feature type="transmembrane region" description="Helical" evidence="25">
    <location>
        <begin position="593"/>
        <end position="617"/>
    </location>
</feature>
<feature type="region of interest" description="Disordered" evidence="24">
    <location>
        <begin position="521"/>
        <end position="581"/>
    </location>
</feature>
<dbReference type="Gene3D" id="3.40.390.10">
    <property type="entry name" value="Collagenase (Catalytic Domain)"/>
    <property type="match status" value="1"/>
</dbReference>
<feature type="binding site" evidence="21">
    <location>
        <position position="226"/>
    </location>
    <ligand>
        <name>Zn(2+)</name>
        <dbReference type="ChEBI" id="CHEBI:29105"/>
        <label>1</label>
    </ligand>
</feature>
<dbReference type="InterPro" id="IPR000585">
    <property type="entry name" value="Hemopexin-like_dom"/>
</dbReference>
<feature type="repeat" description="Hemopexin" evidence="23">
    <location>
        <begin position="325"/>
        <end position="373"/>
    </location>
</feature>
<accession>I3JVK6</accession>
<dbReference type="GO" id="GO:0030198">
    <property type="term" value="P:extracellular matrix organization"/>
    <property type="evidence" value="ECO:0007669"/>
    <property type="project" value="TreeGrafter"/>
</dbReference>
<feature type="domain" description="Peptidase metallopeptidase" evidence="26">
    <location>
        <begin position="124"/>
        <end position="297"/>
    </location>
</feature>
<keyword evidence="4" id="KW-0964">Secreted</keyword>
<proteinExistence type="inferred from homology"/>
<evidence type="ECO:0000256" key="5">
    <source>
        <dbReference type="ARBA" id="ARBA00022530"/>
    </source>
</evidence>
<comment type="subcellular location">
    <subcellularLocation>
        <location evidence="1">Membrane</location>
        <topology evidence="1">Single-pass type I membrane protein</topology>
    </subcellularLocation>
    <subcellularLocation>
        <location evidence="2">Secreted</location>
        <location evidence="2">Extracellular space</location>
        <location evidence="2">Extracellular matrix</location>
    </subcellularLocation>
</comment>
<keyword evidence="6" id="KW-0645">Protease</keyword>
<dbReference type="CDD" id="cd00094">
    <property type="entry name" value="HX"/>
    <property type="match status" value="1"/>
</dbReference>
<dbReference type="CDD" id="cd04278">
    <property type="entry name" value="ZnMc_MMP"/>
    <property type="match status" value="1"/>
</dbReference>
<dbReference type="InterPro" id="IPR018486">
    <property type="entry name" value="Hemopexin_CS"/>
</dbReference>
<dbReference type="eggNOG" id="KOG1565">
    <property type="taxonomic scope" value="Eukaryota"/>
</dbReference>
<dbReference type="Pfam" id="PF00045">
    <property type="entry name" value="Hemopexin"/>
    <property type="match status" value="4"/>
</dbReference>
<feature type="compositionally biased region" description="Pro residues" evidence="24">
    <location>
        <begin position="305"/>
        <end position="323"/>
    </location>
</feature>
<feature type="binding site" evidence="21">
    <location>
        <position position="380"/>
    </location>
    <ligand>
        <name>Ca(2+)</name>
        <dbReference type="ChEBI" id="CHEBI:29108"/>
        <label>5</label>
    </ligand>
</feature>
<dbReference type="PANTHER" id="PTHR10201:SF25">
    <property type="entry name" value="MATRIX METALLOPROTEINASE-15"/>
    <property type="match status" value="1"/>
</dbReference>
<evidence type="ECO:0000256" key="19">
    <source>
        <dbReference type="ARBA" id="ARBA00023157"/>
    </source>
</evidence>
<evidence type="ECO:0000256" key="3">
    <source>
        <dbReference type="ARBA" id="ARBA00010370"/>
    </source>
</evidence>
<keyword evidence="14 21" id="KW-0106">Calcium</keyword>
<evidence type="ECO:0000313" key="28">
    <source>
        <dbReference type="Proteomes" id="UP000005207"/>
    </source>
</evidence>
<dbReference type="Ensembl" id="ENSONIT00000012911.2">
    <property type="protein sequence ID" value="ENSONIP00000012901.2"/>
    <property type="gene ID" value="ENSONIG00000010259.2"/>
</dbReference>
<evidence type="ECO:0000256" key="12">
    <source>
        <dbReference type="ARBA" id="ARBA00022801"/>
    </source>
</evidence>
<keyword evidence="12" id="KW-0378">Hydrolase</keyword>
<feature type="repeat" description="Hemopexin" evidence="23">
    <location>
        <begin position="421"/>
        <end position="469"/>
    </location>
</feature>
<evidence type="ECO:0000256" key="7">
    <source>
        <dbReference type="ARBA" id="ARBA00022685"/>
    </source>
</evidence>
<feature type="modified residue" description="Phosphotyrosine; by PKDCC" evidence="22">
    <location>
        <position position="408"/>
    </location>
</feature>
<dbReference type="InterPro" id="IPR036365">
    <property type="entry name" value="PGBD-like_sf"/>
</dbReference>
<evidence type="ECO:0000256" key="23">
    <source>
        <dbReference type="PROSITE-ProRule" id="PRU01011"/>
    </source>
</evidence>
<feature type="binding site" evidence="21">
    <location>
        <position position="231"/>
    </location>
    <ligand>
        <name>Ca(2+)</name>
        <dbReference type="ChEBI" id="CHEBI:29108"/>
        <label>3</label>
    </ligand>
</feature>
<keyword evidence="9 21" id="KW-0479">Metal-binding</keyword>
<dbReference type="AlphaFoldDB" id="I3JVK6"/>
<reference evidence="27" key="2">
    <citation type="submission" date="2025-08" db="UniProtKB">
        <authorList>
            <consortium name="Ensembl"/>
        </authorList>
    </citation>
    <scope>IDENTIFICATION</scope>
</reference>
<evidence type="ECO:0000313" key="27">
    <source>
        <dbReference type="Ensembl" id="ENSONIP00000012901.2"/>
    </source>
</evidence>
<gene>
    <name evidence="27" type="primary">MMP15</name>
    <name evidence="27" type="synonym">mmp15a</name>
</gene>
<feature type="binding site" evidence="21">
    <location>
        <position position="378"/>
    </location>
    <ligand>
        <name>Ca(2+)</name>
        <dbReference type="ChEBI" id="CHEBI:29108"/>
        <label>4</label>
    </ligand>
</feature>
<reference evidence="28" key="1">
    <citation type="submission" date="2012-01" db="EMBL/GenBank/DDBJ databases">
        <title>The Genome Sequence of Oreochromis niloticus (Nile Tilapia).</title>
        <authorList>
            <consortium name="Broad Institute Genome Assembly Team"/>
            <consortium name="Broad Institute Sequencing Platform"/>
            <person name="Di Palma F."/>
            <person name="Johnson J."/>
            <person name="Lander E.S."/>
            <person name="Lindblad-Toh K."/>
        </authorList>
    </citation>
    <scope>NUCLEOTIDE SEQUENCE [LARGE SCALE GENOMIC DNA]</scope>
</reference>
<feature type="compositionally biased region" description="Basic and acidic residues" evidence="24">
    <location>
        <begin position="523"/>
        <end position="560"/>
    </location>
</feature>
<evidence type="ECO:0000256" key="1">
    <source>
        <dbReference type="ARBA" id="ARBA00004479"/>
    </source>
</evidence>
<evidence type="ECO:0000256" key="22">
    <source>
        <dbReference type="PIRSR" id="PIRSR621190-4"/>
    </source>
</evidence>
<dbReference type="InterPro" id="IPR021805">
    <property type="entry name" value="Pept_M10A_metallopeptidase_C"/>
</dbReference>
<dbReference type="GO" id="GO:0005615">
    <property type="term" value="C:extracellular space"/>
    <property type="evidence" value="ECO:0007669"/>
    <property type="project" value="TreeGrafter"/>
</dbReference>
<feature type="binding site" evidence="21">
    <location>
        <position position="231"/>
    </location>
    <ligand>
        <name>Ca(2+)</name>
        <dbReference type="ChEBI" id="CHEBI:29108"/>
        <label>1</label>
    </ligand>
</feature>
<dbReference type="Pfam" id="PF11857">
    <property type="entry name" value="DUF3377"/>
    <property type="match status" value="1"/>
</dbReference>
<keyword evidence="18" id="KW-0865">Zymogen</keyword>
<dbReference type="MEROPS" id="M10.023"/>
<reference evidence="27" key="3">
    <citation type="submission" date="2025-09" db="UniProtKB">
        <authorList>
            <consortium name="Ensembl"/>
        </authorList>
    </citation>
    <scope>IDENTIFICATION</scope>
</reference>
<feature type="binding site" evidence="21">
    <location>
        <position position="269"/>
    </location>
    <ligand>
        <name>Zn(2+)</name>
        <dbReference type="ChEBI" id="CHEBI:29105"/>
        <label>2</label>
        <note>catalytic</note>
    </ligand>
</feature>
<dbReference type="Pfam" id="PF00413">
    <property type="entry name" value="Peptidase_M10"/>
    <property type="match status" value="1"/>
</dbReference>
<dbReference type="GO" id="GO:0031012">
    <property type="term" value="C:extracellular matrix"/>
    <property type="evidence" value="ECO:0007669"/>
    <property type="project" value="InterPro"/>
</dbReference>
<comment type="cofactor">
    <cofactor evidence="21">
        <name>Zn(2+)</name>
        <dbReference type="ChEBI" id="CHEBI:29105"/>
    </cofactor>
    <text evidence="21">Binds 2 Zn(2+) ions per subunit.</text>
</comment>
<evidence type="ECO:0000256" key="24">
    <source>
        <dbReference type="SAM" id="MobiDB-lite"/>
    </source>
</evidence>
<keyword evidence="7" id="KW-0165">Cleavage on pair of basic residues</keyword>
<feature type="binding site" evidence="21">
    <location>
        <position position="427"/>
    </location>
    <ligand>
        <name>Ca(2+)</name>
        <dbReference type="ChEBI" id="CHEBI:29108"/>
        <label>5</label>
    </ligand>
</feature>
<keyword evidence="13 21" id="KW-0862">Zinc</keyword>
<keyword evidence="10" id="KW-0732">Signal</keyword>
<dbReference type="InterPro" id="IPR024079">
    <property type="entry name" value="MetalloPept_cat_dom_sf"/>
</dbReference>
<dbReference type="PROSITE" id="PS51642">
    <property type="entry name" value="HEMOPEXIN_2"/>
    <property type="match status" value="4"/>
</dbReference>
<feature type="repeat" description="Hemopexin" evidence="23">
    <location>
        <begin position="470"/>
        <end position="517"/>
    </location>
</feature>
<evidence type="ECO:0000256" key="21">
    <source>
        <dbReference type="PIRSR" id="PIRSR621190-2"/>
    </source>
</evidence>
<evidence type="ECO:0000256" key="11">
    <source>
        <dbReference type="ARBA" id="ARBA00022737"/>
    </source>
</evidence>
<feature type="binding site" evidence="21">
    <location>
        <position position="206"/>
    </location>
    <ligand>
        <name>Ca(2+)</name>
        <dbReference type="ChEBI" id="CHEBI:29108"/>
        <label>3</label>
    </ligand>
</feature>
<evidence type="ECO:0000256" key="20">
    <source>
        <dbReference type="PIRSR" id="PIRSR621190-1"/>
    </source>
</evidence>
<evidence type="ECO:0000256" key="8">
    <source>
        <dbReference type="ARBA" id="ARBA00022692"/>
    </source>
</evidence>
<organism evidence="27 28">
    <name type="scientific">Oreochromis niloticus</name>
    <name type="common">Nile tilapia</name>
    <name type="synonym">Tilapia nilotica</name>
    <dbReference type="NCBI Taxonomy" id="8128"/>
    <lineage>
        <taxon>Eukaryota</taxon>
        <taxon>Metazoa</taxon>
        <taxon>Chordata</taxon>
        <taxon>Craniata</taxon>
        <taxon>Vertebrata</taxon>
        <taxon>Euteleostomi</taxon>
        <taxon>Actinopterygii</taxon>
        <taxon>Neopterygii</taxon>
        <taxon>Teleostei</taxon>
        <taxon>Neoteleostei</taxon>
        <taxon>Acanthomorphata</taxon>
        <taxon>Ovalentaria</taxon>
        <taxon>Cichlomorphae</taxon>
        <taxon>Cichliformes</taxon>
        <taxon>Cichlidae</taxon>
        <taxon>African cichlids</taxon>
        <taxon>Pseudocrenilabrinae</taxon>
        <taxon>Oreochromini</taxon>
        <taxon>Oreochromis</taxon>
    </lineage>
</organism>
<feature type="binding site" evidence="21">
    <location>
        <position position="255"/>
    </location>
    <ligand>
        <name>Zn(2+)</name>
        <dbReference type="ChEBI" id="CHEBI:29105"/>
        <label>2</label>
        <note>catalytic</note>
    </ligand>
</feature>
<evidence type="ECO:0000256" key="17">
    <source>
        <dbReference type="ARBA" id="ARBA00023136"/>
    </source>
</evidence>
<comment type="cofactor">
    <cofactor evidence="21">
        <name>Ca(2+)</name>
        <dbReference type="ChEBI" id="CHEBI:29108"/>
    </cofactor>
    <text evidence="21">Can bind about 5 Ca(2+) ions per subunit.</text>
</comment>
<evidence type="ECO:0000256" key="18">
    <source>
        <dbReference type="ARBA" id="ARBA00023145"/>
    </source>
</evidence>
<evidence type="ECO:0000256" key="9">
    <source>
        <dbReference type="ARBA" id="ARBA00022723"/>
    </source>
</evidence>
<feature type="binding site" evidence="21">
    <location>
        <position position="200"/>
    </location>
    <ligand>
        <name>Zn(2+)</name>
        <dbReference type="ChEBI" id="CHEBI:29105"/>
        <label>1</label>
    </ligand>
</feature>
<dbReference type="InterPro" id="IPR006026">
    <property type="entry name" value="Peptidase_Metallo"/>
</dbReference>
<protein>
    <submittedName>
        <fullName evidence="27">Matrix metallopeptidase 15</fullName>
    </submittedName>
</protein>
<feature type="compositionally biased region" description="Acidic residues" evidence="24">
    <location>
        <begin position="561"/>
        <end position="578"/>
    </location>
</feature>
<dbReference type="GO" id="GO:0030574">
    <property type="term" value="P:collagen catabolic process"/>
    <property type="evidence" value="ECO:0007669"/>
    <property type="project" value="TreeGrafter"/>
</dbReference>